<evidence type="ECO:0000313" key="2">
    <source>
        <dbReference type="Proteomes" id="UP000771797"/>
    </source>
</evidence>
<reference evidence="1 2" key="1">
    <citation type="submission" date="2012-09" db="EMBL/GenBank/DDBJ databases">
        <title>Genome Sequence of alkane-degrading Bacterium Alcanivorax sp. 6-D-6.</title>
        <authorList>
            <person name="Lai Q."/>
            <person name="Shao Z."/>
        </authorList>
    </citation>
    <scope>NUCLEOTIDE SEQUENCE [LARGE SCALE GENOMIC DNA]</scope>
    <source>
        <strain evidence="1 2">6-D-6</strain>
    </source>
</reference>
<organism evidence="1 2">
    <name type="scientific">Alcanivorax xiamenensis</name>
    <dbReference type="NCBI Taxonomy" id="1177156"/>
    <lineage>
        <taxon>Bacteria</taxon>
        <taxon>Pseudomonadati</taxon>
        <taxon>Pseudomonadota</taxon>
        <taxon>Gammaproteobacteria</taxon>
        <taxon>Oceanospirillales</taxon>
        <taxon>Alcanivoracaceae</taxon>
        <taxon>Alcanivorax</taxon>
    </lineage>
</organism>
<dbReference type="EMBL" id="AQPF01000006">
    <property type="protein sequence ID" value="KAF0806926.1"/>
    <property type="molecule type" value="Genomic_DNA"/>
</dbReference>
<dbReference type="Gene3D" id="3.30.559.30">
    <property type="entry name" value="Nonribosomal peptide synthetase, condensation domain"/>
    <property type="match status" value="1"/>
</dbReference>
<protein>
    <recommendedName>
        <fullName evidence="3">Acetyltransferase (GNAT) domain-containing protein</fullName>
    </recommendedName>
</protein>
<evidence type="ECO:0008006" key="3">
    <source>
        <dbReference type="Google" id="ProtNLM"/>
    </source>
</evidence>
<name>A0ABQ6YAN9_9GAMM</name>
<evidence type="ECO:0000313" key="1">
    <source>
        <dbReference type="EMBL" id="KAF0806926.1"/>
    </source>
</evidence>
<gene>
    <name evidence="1" type="ORF">A6D6_01290</name>
</gene>
<dbReference type="Proteomes" id="UP000771797">
    <property type="component" value="Unassembled WGS sequence"/>
</dbReference>
<accession>A0ABQ6YAN9</accession>
<dbReference type="SUPFAM" id="SSF52777">
    <property type="entry name" value="CoA-dependent acyltransferases"/>
    <property type="match status" value="1"/>
</dbReference>
<comment type="caution">
    <text evidence="1">The sequence shown here is derived from an EMBL/GenBank/DDBJ whole genome shotgun (WGS) entry which is preliminary data.</text>
</comment>
<sequence length="319" mass="35562">MKVVEKDYIGMWYQARRRCGIDDAIHFAVMDPDGVGERYYSIPHRHHDGIGGLLVLLRQWGVPLPPVPRSRQSASPPLWQWLRAQGAPPGQPLPWRRLRGPEPHGQVETICFDPEATAAIMARAKQEQGSLNSLLLHRLHRAVGETLLETPSTGSWLYPVNMRGAVSRARDDMNLSSGFYVPVAPEQSVAALYTTLRERLRQQQHWRFWHLAHVGRWIGERGVDWLCRRLLEGPGHIGSFSNLGVWRLDLGAAGFSDSACLAVCGPGSPNHPVANGAIIVNGRLTLSLRVDASLTAGRLATRKCLNLWRHFLLEEGAGR</sequence>
<proteinExistence type="predicted"/>
<keyword evidence="2" id="KW-1185">Reference proteome</keyword>